<organism evidence="2">
    <name type="scientific">Fagus sylvatica</name>
    <name type="common">Beechnut</name>
    <dbReference type="NCBI Taxonomy" id="28930"/>
    <lineage>
        <taxon>Eukaryota</taxon>
        <taxon>Viridiplantae</taxon>
        <taxon>Streptophyta</taxon>
        <taxon>Embryophyta</taxon>
        <taxon>Tracheophyta</taxon>
        <taxon>Spermatophyta</taxon>
        <taxon>Magnoliopsida</taxon>
        <taxon>eudicotyledons</taxon>
        <taxon>Gunneridae</taxon>
        <taxon>Pentapetalae</taxon>
        <taxon>rosids</taxon>
        <taxon>fabids</taxon>
        <taxon>Fagales</taxon>
        <taxon>Fagaceae</taxon>
        <taxon>Fagus</taxon>
    </lineage>
</organism>
<gene>
    <name evidence="2" type="ORF">FSB_LOCUS34990</name>
</gene>
<feature type="region of interest" description="Disordered" evidence="1">
    <location>
        <begin position="75"/>
        <end position="105"/>
    </location>
</feature>
<dbReference type="EMBL" id="OIVN01002875">
    <property type="protein sequence ID" value="SPD07108.1"/>
    <property type="molecule type" value="Genomic_DNA"/>
</dbReference>
<accession>A0A2N9H5J5</accession>
<reference evidence="2" key="1">
    <citation type="submission" date="2018-02" db="EMBL/GenBank/DDBJ databases">
        <authorList>
            <person name="Cohen D.B."/>
            <person name="Kent A.D."/>
        </authorList>
    </citation>
    <scope>NUCLEOTIDE SEQUENCE</scope>
</reference>
<dbReference type="AlphaFoldDB" id="A0A2N9H5J5"/>
<evidence type="ECO:0000313" key="2">
    <source>
        <dbReference type="EMBL" id="SPD07108.1"/>
    </source>
</evidence>
<evidence type="ECO:0000256" key="1">
    <source>
        <dbReference type="SAM" id="MobiDB-lite"/>
    </source>
</evidence>
<name>A0A2N9H5J5_FAGSY</name>
<feature type="compositionally biased region" description="Basic and acidic residues" evidence="1">
    <location>
        <begin position="85"/>
        <end position="104"/>
    </location>
</feature>
<sequence length="357" mass="40581">MYCETMAPYAGNEPLLIMTFQESLSSHVAAWFLQLEEITHWKGLTVAFLAQYLFNTESTLDYLDLQGMERKSGEALDLGDQGDTIDSHFDANEHSSKNNEESMKRVRRPINRVVIQKANPKEADHQGQLEGSPLTLLWDRQVQGHQAEGEWRDTEEWETLDAPHRNQLKASKEESLREGDIAWSPHHKGENCEIPFSLIDPLSFNQSFCPIFPRTVDVDPNFDFPCVGTQNEEALEETYGTLKNMTEGAFLERVVNQILLLARSRYWSNSWILKSLVNPGQALVKLGQHWSNLPKPQEKCTRQPMFFRVLKCNPASFSQGQNRLKKEGYLSFAGDQRHVENLGGTSVPNDQALVSSA</sequence>
<evidence type="ECO:0008006" key="3">
    <source>
        <dbReference type="Google" id="ProtNLM"/>
    </source>
</evidence>
<protein>
    <recommendedName>
        <fullName evidence="3">Retrotransposon gag domain-containing protein</fullName>
    </recommendedName>
</protein>
<proteinExistence type="predicted"/>